<dbReference type="GO" id="GO:0045504">
    <property type="term" value="F:dynein heavy chain binding"/>
    <property type="evidence" value="ECO:0007669"/>
    <property type="project" value="TreeGrafter"/>
</dbReference>
<dbReference type="InterPro" id="IPR015943">
    <property type="entry name" value="WD40/YVTN_repeat-like_dom_sf"/>
</dbReference>
<dbReference type="VEuPathDB" id="VectorBase:CSON015434"/>
<evidence type="ECO:0000313" key="5">
    <source>
        <dbReference type="EMBL" id="SSW99376.1"/>
    </source>
</evidence>
<name>A0A336K330_CULSO</name>
<dbReference type="AlphaFoldDB" id="A0A336K330"/>
<evidence type="ECO:0000313" key="6">
    <source>
        <dbReference type="EMBL" id="SSX19756.1"/>
    </source>
</evidence>
<dbReference type="InterPro" id="IPR050687">
    <property type="entry name" value="Dynein_IC"/>
</dbReference>
<dbReference type="SUPFAM" id="SSF50978">
    <property type="entry name" value="WD40 repeat-like"/>
    <property type="match status" value="1"/>
</dbReference>
<protein>
    <submittedName>
        <fullName evidence="5">CSON015434 protein</fullName>
    </submittedName>
</protein>
<dbReference type="PANTHER" id="PTHR12442:SF26">
    <property type="entry name" value="CYTOPLASMIC DYNEIN 2 INTERMEDIATE CHAIN 2"/>
    <property type="match status" value="1"/>
</dbReference>
<proteinExistence type="predicted"/>
<reference evidence="5" key="1">
    <citation type="submission" date="2018-04" db="EMBL/GenBank/DDBJ databases">
        <authorList>
            <person name="Go L.Y."/>
            <person name="Mitchell J.A."/>
        </authorList>
    </citation>
    <scope>NUCLEOTIDE SEQUENCE</scope>
    <source>
        <tissue evidence="5">Whole organism</tissue>
    </source>
</reference>
<dbReference type="GO" id="GO:0045503">
    <property type="term" value="F:dynein light chain binding"/>
    <property type="evidence" value="ECO:0007669"/>
    <property type="project" value="TreeGrafter"/>
</dbReference>
<reference evidence="6" key="2">
    <citation type="submission" date="2018-07" db="EMBL/GenBank/DDBJ databases">
        <authorList>
            <person name="Quirk P.G."/>
            <person name="Krulwich T.A."/>
        </authorList>
    </citation>
    <scope>NUCLEOTIDE SEQUENCE</scope>
</reference>
<sequence>MEPNFTLTSSSVDGFKSSWNTDYKRHTESKSVQNVQVSTKDQNTNTQSKYTDSNTQTDKITGLKQLSPEEELKLNIWLKKILPRVEEELNHGVTYIAVSDIKTPLLNIVKHQTLKSDNLVLNNEQDNSHIEHSLGSCCWLSVTTQNAPTLATCVSAAVHKDWCNHSNAQISIWVPNRHDPLKIIWNLVKSIPVKTCVKCLIVNPFNRDIFAGGSVTGDLYIWNYQYNNPDIVQEIFFGSSQCGSIVDMDWIKTVSMSNDSALLTCHEGFVVLWKIGHNAVVKDKIFRIQNTAKQEPYALTTICTVNSTDFILGTIDGYLLMCSISNSKQITYNEKSVHEPIITMFGKQTFAISRLQKLNYKDRECIACSDVSGVIHVYGIDTHIVDNREPLVVIKVPMPLNQRITCTKNLDYILCASTNGETVVLRVNDGGKQIVENNLRGNGTCIELTNNGNWLVSGAYESEFQIFRVETEG</sequence>
<dbReference type="OMA" id="NGCWLIT"/>
<feature type="compositionally biased region" description="Polar residues" evidence="4">
    <location>
        <begin position="30"/>
        <end position="56"/>
    </location>
</feature>
<dbReference type="GO" id="GO:0042073">
    <property type="term" value="P:intraciliary transport"/>
    <property type="evidence" value="ECO:0007669"/>
    <property type="project" value="TreeGrafter"/>
</dbReference>
<gene>
    <name evidence="5" type="primary">CSON015434</name>
</gene>
<evidence type="ECO:0000256" key="1">
    <source>
        <dbReference type="ARBA" id="ARBA00022490"/>
    </source>
</evidence>
<dbReference type="Gene3D" id="2.130.10.10">
    <property type="entry name" value="YVTN repeat-like/Quinoprotein amine dehydrogenase"/>
    <property type="match status" value="1"/>
</dbReference>
<dbReference type="InterPro" id="IPR036322">
    <property type="entry name" value="WD40_repeat_dom_sf"/>
</dbReference>
<dbReference type="PANTHER" id="PTHR12442">
    <property type="entry name" value="DYNEIN INTERMEDIATE CHAIN"/>
    <property type="match status" value="1"/>
</dbReference>
<accession>A0A336K330</accession>
<evidence type="ECO:0000256" key="2">
    <source>
        <dbReference type="ARBA" id="ARBA00022574"/>
    </source>
</evidence>
<organism evidence="5">
    <name type="scientific">Culicoides sonorensis</name>
    <name type="common">Biting midge</name>
    <dbReference type="NCBI Taxonomy" id="179676"/>
    <lineage>
        <taxon>Eukaryota</taxon>
        <taxon>Metazoa</taxon>
        <taxon>Ecdysozoa</taxon>
        <taxon>Arthropoda</taxon>
        <taxon>Hexapoda</taxon>
        <taxon>Insecta</taxon>
        <taxon>Pterygota</taxon>
        <taxon>Neoptera</taxon>
        <taxon>Endopterygota</taxon>
        <taxon>Diptera</taxon>
        <taxon>Nematocera</taxon>
        <taxon>Chironomoidea</taxon>
        <taxon>Ceratopogonidae</taxon>
        <taxon>Ceratopogoninae</taxon>
        <taxon>Culicoides</taxon>
        <taxon>Monoculicoides</taxon>
    </lineage>
</organism>
<keyword evidence="2" id="KW-0853">WD repeat</keyword>
<evidence type="ECO:0000256" key="4">
    <source>
        <dbReference type="SAM" id="MobiDB-lite"/>
    </source>
</evidence>
<dbReference type="GO" id="GO:0097014">
    <property type="term" value="C:ciliary plasm"/>
    <property type="evidence" value="ECO:0007669"/>
    <property type="project" value="TreeGrafter"/>
</dbReference>
<feature type="region of interest" description="Disordered" evidence="4">
    <location>
        <begin position="26"/>
        <end position="56"/>
    </location>
</feature>
<dbReference type="EMBL" id="UFQT01000097">
    <property type="protein sequence ID" value="SSX19756.1"/>
    <property type="molecule type" value="Genomic_DNA"/>
</dbReference>
<keyword evidence="1" id="KW-0963">Cytoplasm</keyword>
<keyword evidence="3" id="KW-0677">Repeat</keyword>
<dbReference type="GO" id="GO:0005868">
    <property type="term" value="C:cytoplasmic dynein complex"/>
    <property type="evidence" value="ECO:0007669"/>
    <property type="project" value="TreeGrafter"/>
</dbReference>
<dbReference type="EMBL" id="UFQS01000097">
    <property type="protein sequence ID" value="SSW99376.1"/>
    <property type="molecule type" value="Genomic_DNA"/>
</dbReference>
<evidence type="ECO:0000256" key="3">
    <source>
        <dbReference type="ARBA" id="ARBA00022737"/>
    </source>
</evidence>